<dbReference type="Gene3D" id="2.60.40.200">
    <property type="entry name" value="Superoxide dismutase, copper/zinc binding domain"/>
    <property type="match status" value="1"/>
</dbReference>
<comment type="caution">
    <text evidence="6">The sequence shown here is derived from an EMBL/GenBank/DDBJ whole genome shotgun (WGS) entry which is preliminary data.</text>
</comment>
<comment type="cofactor">
    <cofactor evidence="2">
        <name>Cu cation</name>
        <dbReference type="ChEBI" id="CHEBI:23378"/>
    </cofactor>
    <text evidence="2">Binds 1 copper ion per subunit.</text>
</comment>
<accession>A0ABT5E808</accession>
<comment type="catalytic activity">
    <reaction evidence="2">
        <text>2 superoxide + 2 H(+) = H2O2 + O2</text>
        <dbReference type="Rhea" id="RHEA:20696"/>
        <dbReference type="ChEBI" id="CHEBI:15378"/>
        <dbReference type="ChEBI" id="CHEBI:15379"/>
        <dbReference type="ChEBI" id="CHEBI:16240"/>
        <dbReference type="ChEBI" id="CHEBI:18421"/>
        <dbReference type="EC" id="1.15.1.1"/>
    </reaction>
</comment>
<protein>
    <recommendedName>
        <fullName evidence="2">Superoxide dismutase [Cu-Zn]</fullName>
        <ecNumber evidence="2">1.15.1.1</ecNumber>
    </recommendedName>
</protein>
<dbReference type="SUPFAM" id="SSF49329">
    <property type="entry name" value="Cu,Zn superoxide dismutase-like"/>
    <property type="match status" value="1"/>
</dbReference>
<keyword evidence="7" id="KW-1185">Reference proteome</keyword>
<comment type="cofactor">
    <cofactor evidence="2">
        <name>Zn(2+)</name>
        <dbReference type="ChEBI" id="CHEBI:29105"/>
    </cofactor>
    <text evidence="2">Binds 1 zinc ion per subunit.</text>
</comment>
<dbReference type="Proteomes" id="UP001221686">
    <property type="component" value="Unassembled WGS sequence"/>
</dbReference>
<gene>
    <name evidence="6" type="ORF">POL25_28915</name>
</gene>
<dbReference type="InterPro" id="IPR018152">
    <property type="entry name" value="SOD_Cu/Zn_BS"/>
</dbReference>
<keyword evidence="2" id="KW-0186">Copper</keyword>
<feature type="signal peptide" evidence="4">
    <location>
        <begin position="1"/>
        <end position="21"/>
    </location>
</feature>
<dbReference type="CDD" id="cd00305">
    <property type="entry name" value="Cu-Zn_Superoxide_Dismutase"/>
    <property type="match status" value="1"/>
</dbReference>
<keyword evidence="2" id="KW-0560">Oxidoreductase</keyword>
<dbReference type="PANTHER" id="PTHR10003">
    <property type="entry name" value="SUPEROXIDE DISMUTASE CU-ZN -RELATED"/>
    <property type="match status" value="1"/>
</dbReference>
<dbReference type="InterPro" id="IPR036423">
    <property type="entry name" value="SOD-like_Cu/Zn_dom_sf"/>
</dbReference>
<keyword evidence="4" id="KW-0732">Signal</keyword>
<dbReference type="EC" id="1.15.1.1" evidence="2"/>
<evidence type="ECO:0000256" key="4">
    <source>
        <dbReference type="SAM" id="SignalP"/>
    </source>
</evidence>
<evidence type="ECO:0000256" key="1">
    <source>
        <dbReference type="ARBA" id="ARBA00010457"/>
    </source>
</evidence>
<dbReference type="EMBL" id="JAQNDL010000003">
    <property type="protein sequence ID" value="MDC0720962.1"/>
    <property type="molecule type" value="Genomic_DNA"/>
</dbReference>
<evidence type="ECO:0000256" key="3">
    <source>
        <dbReference type="SAM" id="MobiDB-lite"/>
    </source>
</evidence>
<dbReference type="PROSITE" id="PS00087">
    <property type="entry name" value="SOD_CU_ZN_1"/>
    <property type="match status" value="1"/>
</dbReference>
<dbReference type="InterPro" id="IPR001424">
    <property type="entry name" value="SOD_Cu_Zn_dom"/>
</dbReference>
<reference evidence="6 7" key="1">
    <citation type="submission" date="2022-11" db="EMBL/GenBank/DDBJ databases">
        <title>Minimal conservation of predation-associated metabolite biosynthetic gene clusters underscores biosynthetic potential of Myxococcota including descriptions for ten novel species: Archangium lansinium sp. nov., Myxococcus landrumus sp. nov., Nannocystis bai.</title>
        <authorList>
            <person name="Ahearne A."/>
            <person name="Stevens C."/>
            <person name="Dowd S."/>
        </authorList>
    </citation>
    <scope>NUCLEOTIDE SEQUENCE [LARGE SCALE GENOMIC DNA]</scope>
    <source>
        <strain evidence="6 7">BB15-2</strain>
    </source>
</reference>
<proteinExistence type="inferred from homology"/>
<sequence length="185" mass="18857">MRPFASLIVASSLLSLLGSLACWTSGEEGAAIATLEPLAGSGVRGTVQFTRVTANRLRVRAQIQGLTPGPHGFHIHEFGDCSAADGSSAGPHFNPEHKHHGGPEGPDHHLGDLGNIEADGAGRAAIAMTTDIITLDAGPRGVLGRSMVVHADADDLITDPAGNSGARLACGVIRAPSGTTQPILP</sequence>
<evidence type="ECO:0000313" key="7">
    <source>
        <dbReference type="Proteomes" id="UP001221686"/>
    </source>
</evidence>
<keyword evidence="2" id="KW-0479">Metal-binding</keyword>
<feature type="domain" description="Superoxide dismutase copper/zinc binding" evidence="5">
    <location>
        <begin position="43"/>
        <end position="173"/>
    </location>
</feature>
<dbReference type="InterPro" id="IPR024134">
    <property type="entry name" value="SOD_Cu/Zn_/chaperone"/>
</dbReference>
<comment type="function">
    <text evidence="2">Destroys radicals which are normally produced within the cells and which are toxic to biological systems.</text>
</comment>
<dbReference type="RefSeq" id="WP_272089467.1">
    <property type="nucleotide sequence ID" value="NZ_JAQNDL010000003.1"/>
</dbReference>
<feature type="region of interest" description="Disordered" evidence="3">
    <location>
        <begin position="84"/>
        <end position="106"/>
    </location>
</feature>
<organism evidence="6 7">
    <name type="scientific">Nannocystis bainbridge</name>
    <dbReference type="NCBI Taxonomy" id="2995303"/>
    <lineage>
        <taxon>Bacteria</taxon>
        <taxon>Pseudomonadati</taxon>
        <taxon>Myxococcota</taxon>
        <taxon>Polyangia</taxon>
        <taxon>Nannocystales</taxon>
        <taxon>Nannocystaceae</taxon>
        <taxon>Nannocystis</taxon>
    </lineage>
</organism>
<feature type="chain" id="PRO_5045682530" description="Superoxide dismutase [Cu-Zn]" evidence="4">
    <location>
        <begin position="22"/>
        <end position="185"/>
    </location>
</feature>
<evidence type="ECO:0000259" key="5">
    <source>
        <dbReference type="Pfam" id="PF00080"/>
    </source>
</evidence>
<evidence type="ECO:0000256" key="2">
    <source>
        <dbReference type="RuleBase" id="RU000393"/>
    </source>
</evidence>
<dbReference type="PROSITE" id="PS00332">
    <property type="entry name" value="SOD_CU_ZN_2"/>
    <property type="match status" value="1"/>
</dbReference>
<evidence type="ECO:0000313" key="6">
    <source>
        <dbReference type="EMBL" id="MDC0720962.1"/>
    </source>
</evidence>
<keyword evidence="2" id="KW-0862">Zinc</keyword>
<name>A0ABT5E808_9BACT</name>
<dbReference type="PRINTS" id="PR00068">
    <property type="entry name" value="CUZNDISMTASE"/>
</dbReference>
<dbReference type="PROSITE" id="PS51257">
    <property type="entry name" value="PROKAR_LIPOPROTEIN"/>
    <property type="match status" value="1"/>
</dbReference>
<comment type="similarity">
    <text evidence="1 2">Belongs to the Cu-Zn superoxide dismutase family.</text>
</comment>
<dbReference type="Pfam" id="PF00080">
    <property type="entry name" value="Sod_Cu"/>
    <property type="match status" value="1"/>
</dbReference>